<protein>
    <submittedName>
        <fullName evidence="2">Uncharacterized protein</fullName>
    </submittedName>
</protein>
<name>A0ABV0L6J1_9PSEU</name>
<keyword evidence="3" id="KW-1185">Reference proteome</keyword>
<dbReference type="RefSeq" id="WP_348947241.1">
    <property type="nucleotide sequence ID" value="NZ_JBDZYD010000001.1"/>
</dbReference>
<feature type="region of interest" description="Disordered" evidence="1">
    <location>
        <begin position="65"/>
        <end position="86"/>
    </location>
</feature>
<organism evidence="2 3">
    <name type="scientific">Amycolatopsis melonis</name>
    <dbReference type="NCBI Taxonomy" id="3156488"/>
    <lineage>
        <taxon>Bacteria</taxon>
        <taxon>Bacillati</taxon>
        <taxon>Actinomycetota</taxon>
        <taxon>Actinomycetes</taxon>
        <taxon>Pseudonocardiales</taxon>
        <taxon>Pseudonocardiaceae</taxon>
        <taxon>Amycolatopsis</taxon>
    </lineage>
</organism>
<proteinExistence type="predicted"/>
<evidence type="ECO:0000256" key="1">
    <source>
        <dbReference type="SAM" id="MobiDB-lite"/>
    </source>
</evidence>
<gene>
    <name evidence="2" type="ORF">ABJI51_02420</name>
</gene>
<evidence type="ECO:0000313" key="2">
    <source>
        <dbReference type="EMBL" id="MEQ0557910.1"/>
    </source>
</evidence>
<sequence>MPDKIARSAATDGFAELVLADPAWVRAEFDAIVAANFDPPPPPVPASRRPPGMPRPVLVLGVPRRHPRVRPPAGTCPCRERSPPRP</sequence>
<evidence type="ECO:0000313" key="3">
    <source>
        <dbReference type="Proteomes" id="UP001440984"/>
    </source>
</evidence>
<dbReference type="Proteomes" id="UP001440984">
    <property type="component" value="Unassembled WGS sequence"/>
</dbReference>
<accession>A0ABV0L6J1</accession>
<comment type="caution">
    <text evidence="2">The sequence shown here is derived from an EMBL/GenBank/DDBJ whole genome shotgun (WGS) entry which is preliminary data.</text>
</comment>
<dbReference type="EMBL" id="JBDZYD010000001">
    <property type="protein sequence ID" value="MEQ0557910.1"/>
    <property type="molecule type" value="Genomic_DNA"/>
</dbReference>
<reference evidence="2 3" key="1">
    <citation type="submission" date="2024-05" db="EMBL/GenBank/DDBJ databases">
        <authorList>
            <person name="Zhao H."/>
            <person name="Xu Y."/>
            <person name="Lin S."/>
            <person name="Spain J.C."/>
            <person name="Zhou N.-Y."/>
        </authorList>
    </citation>
    <scope>NUCLEOTIDE SEQUENCE [LARGE SCALE GENOMIC DNA]</scope>
    <source>
        <strain evidence="2 3">NEAU-NG30</strain>
    </source>
</reference>